<keyword evidence="1" id="KW-0472">Membrane</keyword>
<accession>A0AAN9RKX5</accession>
<name>A0AAN9RKX5_PSOTE</name>
<sequence>MKLKAYTILMGLMLTSIGIKYEGSNNNPFKHPTPSTLLFLTAASSHILSSTAHMNLPTTLFIFHLSGLLACQALLWILVPHLLWCYIINLFLLMVASFCFHNLTAIIDFIRDTLDHHASNYEECQPQPRFCIALCSITVSNKELLFTSPSPHSRCFLLKKAFPDFIYGVKGACSSSENSEVFATCLCCDLCFLDKIIEENKPFNRRIT</sequence>
<feature type="signal peptide" evidence="2">
    <location>
        <begin position="1"/>
        <end position="18"/>
    </location>
</feature>
<feature type="chain" id="PRO_5042900792" evidence="2">
    <location>
        <begin position="19"/>
        <end position="208"/>
    </location>
</feature>
<keyword evidence="1" id="KW-1133">Transmembrane helix</keyword>
<dbReference type="AlphaFoldDB" id="A0AAN9RKX5"/>
<proteinExistence type="predicted"/>
<dbReference type="PANTHER" id="PTHR34115">
    <property type="entry name" value="PROTEIN, PUTATIVE-RELATED"/>
    <property type="match status" value="1"/>
</dbReference>
<reference evidence="3 4" key="1">
    <citation type="submission" date="2024-01" db="EMBL/GenBank/DDBJ databases">
        <title>The genomes of 5 underutilized Papilionoideae crops provide insights into root nodulation and disease resistanc.</title>
        <authorList>
            <person name="Jiang F."/>
        </authorList>
    </citation>
    <scope>NUCLEOTIDE SEQUENCE [LARGE SCALE GENOMIC DNA]</scope>
    <source>
        <strain evidence="3">DUOXIRENSHENG_FW03</strain>
        <tissue evidence="3">Leaves</tissue>
    </source>
</reference>
<comment type="caution">
    <text evidence="3">The sequence shown here is derived from an EMBL/GenBank/DDBJ whole genome shotgun (WGS) entry which is preliminary data.</text>
</comment>
<dbReference type="PANTHER" id="PTHR34115:SF17">
    <property type="entry name" value="PROTEIN, PUTATIVE-RELATED"/>
    <property type="match status" value="1"/>
</dbReference>
<evidence type="ECO:0000256" key="2">
    <source>
        <dbReference type="SAM" id="SignalP"/>
    </source>
</evidence>
<evidence type="ECO:0000256" key="1">
    <source>
        <dbReference type="SAM" id="Phobius"/>
    </source>
</evidence>
<evidence type="ECO:0000313" key="4">
    <source>
        <dbReference type="Proteomes" id="UP001386955"/>
    </source>
</evidence>
<protein>
    <submittedName>
        <fullName evidence="3">Uncharacterized protein</fullName>
    </submittedName>
</protein>
<dbReference type="EMBL" id="JAYMYS010000009">
    <property type="protein sequence ID" value="KAK7380435.1"/>
    <property type="molecule type" value="Genomic_DNA"/>
</dbReference>
<evidence type="ECO:0000313" key="3">
    <source>
        <dbReference type="EMBL" id="KAK7380435.1"/>
    </source>
</evidence>
<keyword evidence="4" id="KW-1185">Reference proteome</keyword>
<feature type="transmembrane region" description="Helical" evidence="1">
    <location>
        <begin position="86"/>
        <end position="107"/>
    </location>
</feature>
<dbReference type="InterPro" id="IPR053258">
    <property type="entry name" value="Ca-permeable_cation_channel"/>
</dbReference>
<dbReference type="Proteomes" id="UP001386955">
    <property type="component" value="Unassembled WGS sequence"/>
</dbReference>
<organism evidence="3 4">
    <name type="scientific">Psophocarpus tetragonolobus</name>
    <name type="common">Winged bean</name>
    <name type="synonym">Dolichos tetragonolobus</name>
    <dbReference type="NCBI Taxonomy" id="3891"/>
    <lineage>
        <taxon>Eukaryota</taxon>
        <taxon>Viridiplantae</taxon>
        <taxon>Streptophyta</taxon>
        <taxon>Embryophyta</taxon>
        <taxon>Tracheophyta</taxon>
        <taxon>Spermatophyta</taxon>
        <taxon>Magnoliopsida</taxon>
        <taxon>eudicotyledons</taxon>
        <taxon>Gunneridae</taxon>
        <taxon>Pentapetalae</taxon>
        <taxon>rosids</taxon>
        <taxon>fabids</taxon>
        <taxon>Fabales</taxon>
        <taxon>Fabaceae</taxon>
        <taxon>Papilionoideae</taxon>
        <taxon>50 kb inversion clade</taxon>
        <taxon>NPAAA clade</taxon>
        <taxon>indigoferoid/millettioid clade</taxon>
        <taxon>Phaseoleae</taxon>
        <taxon>Psophocarpus</taxon>
    </lineage>
</organism>
<keyword evidence="2" id="KW-0732">Signal</keyword>
<gene>
    <name evidence="3" type="ORF">VNO78_32945</name>
</gene>
<keyword evidence="1" id="KW-0812">Transmembrane</keyword>
<feature type="transmembrane region" description="Helical" evidence="1">
    <location>
        <begin position="60"/>
        <end position="79"/>
    </location>
</feature>